<dbReference type="PROSITE" id="PS51294">
    <property type="entry name" value="HTH_MYB"/>
    <property type="match status" value="2"/>
</dbReference>
<dbReference type="InterPro" id="IPR017930">
    <property type="entry name" value="Myb_dom"/>
</dbReference>
<organism evidence="8">
    <name type="scientific">Physcomitrium patens</name>
    <name type="common">Spreading-leaved earth moss</name>
    <name type="synonym">Physcomitrella patens</name>
    <dbReference type="NCBI Taxonomy" id="3218"/>
    <lineage>
        <taxon>Eukaryota</taxon>
        <taxon>Viridiplantae</taxon>
        <taxon>Streptophyta</taxon>
        <taxon>Embryophyta</taxon>
        <taxon>Bryophyta</taxon>
        <taxon>Bryophytina</taxon>
        <taxon>Bryopsida</taxon>
        <taxon>Funariidae</taxon>
        <taxon>Funariales</taxon>
        <taxon>Funariaceae</taxon>
        <taxon>Physcomitrium</taxon>
    </lineage>
</organism>
<proteinExistence type="predicted"/>
<evidence type="ECO:0000256" key="2">
    <source>
        <dbReference type="ARBA" id="ARBA00022737"/>
    </source>
</evidence>
<protein>
    <submittedName>
        <fullName evidence="8">Uncharacterized protein</fullName>
    </submittedName>
</protein>
<feature type="domain" description="Myb-like" evidence="6">
    <location>
        <begin position="62"/>
        <end position="112"/>
    </location>
</feature>
<dbReference type="FunFam" id="1.10.10.60:FF:000878">
    <property type="match status" value="1"/>
</dbReference>
<keyword evidence="2" id="KW-0677">Repeat</keyword>
<dbReference type="OrthoDB" id="2143914at2759"/>
<accession>A0A2K1JDD4</accession>
<dbReference type="SUPFAM" id="SSF46689">
    <property type="entry name" value="Homeodomain-like"/>
    <property type="match status" value="1"/>
</dbReference>
<comment type="caution">
    <text evidence="8">The sequence shown here is derived from an EMBL/GenBank/DDBJ whole genome shotgun (WGS) entry which is preliminary data.</text>
</comment>
<dbReference type="Pfam" id="PF00249">
    <property type="entry name" value="Myb_DNA-binding"/>
    <property type="match status" value="2"/>
</dbReference>
<evidence type="ECO:0000259" key="6">
    <source>
        <dbReference type="PROSITE" id="PS50090"/>
    </source>
</evidence>
<gene>
    <name evidence="8" type="ORF">PHYPA_019806</name>
</gene>
<feature type="domain" description="HTH myb-type" evidence="7">
    <location>
        <begin position="9"/>
        <end position="61"/>
    </location>
</feature>
<dbReference type="PROSITE" id="PS50090">
    <property type="entry name" value="MYB_LIKE"/>
    <property type="match status" value="2"/>
</dbReference>
<evidence type="ECO:0000256" key="3">
    <source>
        <dbReference type="ARBA" id="ARBA00023125"/>
    </source>
</evidence>
<feature type="domain" description="HTH myb-type" evidence="7">
    <location>
        <begin position="62"/>
        <end position="116"/>
    </location>
</feature>
<keyword evidence="4" id="KW-0539">Nucleus</keyword>
<dbReference type="PANTHER" id="PTHR47994:SF5">
    <property type="entry name" value="F14D16.11-RELATED"/>
    <property type="match status" value="1"/>
</dbReference>
<feature type="domain" description="Myb-like" evidence="6">
    <location>
        <begin position="9"/>
        <end position="61"/>
    </location>
</feature>
<dbReference type="Gene3D" id="1.10.10.60">
    <property type="entry name" value="Homeodomain-like"/>
    <property type="match status" value="2"/>
</dbReference>
<dbReference type="InterPro" id="IPR001005">
    <property type="entry name" value="SANT/Myb"/>
</dbReference>
<feature type="region of interest" description="Disordered" evidence="5">
    <location>
        <begin position="119"/>
        <end position="240"/>
    </location>
</feature>
<dbReference type="AlphaFoldDB" id="A0A2K1JDD4"/>
<keyword evidence="3" id="KW-0238">DNA-binding</keyword>
<dbReference type="CDD" id="cd00167">
    <property type="entry name" value="SANT"/>
    <property type="match status" value="2"/>
</dbReference>
<dbReference type="InterPro" id="IPR009057">
    <property type="entry name" value="Homeodomain-like_sf"/>
</dbReference>
<evidence type="ECO:0000256" key="1">
    <source>
        <dbReference type="ARBA" id="ARBA00004123"/>
    </source>
</evidence>
<evidence type="ECO:0000256" key="4">
    <source>
        <dbReference type="ARBA" id="ARBA00023242"/>
    </source>
</evidence>
<reference evidence="8" key="2">
    <citation type="journal article" date="2018" name="Plant J.">
        <title>The Physcomitrella patens chromosome-scale assembly reveals moss genome structure and evolution.</title>
        <authorList>
            <person name="Lang D."/>
            <person name="Ullrich K.K."/>
            <person name="Murat F."/>
            <person name="Fuchs J."/>
            <person name="Jenkins J."/>
            <person name="Haas F.B."/>
            <person name="Piednoel M."/>
            <person name="Gundlach H."/>
            <person name="Van Bel M."/>
            <person name="Meyberg R."/>
            <person name="Vives C."/>
            <person name="Morata J."/>
            <person name="Symeonidi A."/>
            <person name="Hiss M."/>
            <person name="Muchero W."/>
            <person name="Kamisugi Y."/>
            <person name="Saleh O."/>
            <person name="Blanc G."/>
            <person name="Decker E.L."/>
            <person name="van Gessel N."/>
            <person name="Grimwood J."/>
            <person name="Hayes R.D."/>
            <person name="Graham S.W."/>
            <person name="Gunter L.E."/>
            <person name="McDaniel S.F."/>
            <person name="Hoernstein S.N.W."/>
            <person name="Larsson A."/>
            <person name="Li F.W."/>
            <person name="Perroud P.F."/>
            <person name="Phillips J."/>
            <person name="Ranjan P."/>
            <person name="Rokshar D.S."/>
            <person name="Rothfels C.J."/>
            <person name="Schneider L."/>
            <person name="Shu S."/>
            <person name="Stevenson D.W."/>
            <person name="Thummler F."/>
            <person name="Tillich M."/>
            <person name="Villarreal Aguilar J.C."/>
            <person name="Widiez T."/>
            <person name="Wong G.K."/>
            <person name="Wymore A."/>
            <person name="Zhang Y."/>
            <person name="Zimmer A.D."/>
            <person name="Quatrano R.S."/>
            <person name="Mayer K.F.X."/>
            <person name="Goodstein D."/>
            <person name="Casacuberta J.M."/>
            <person name="Vandepoele K."/>
            <person name="Reski R."/>
            <person name="Cuming A.C."/>
            <person name="Tuskan G.A."/>
            <person name="Maumus F."/>
            <person name="Salse J."/>
            <person name="Schmutz J."/>
            <person name="Rensing S.A."/>
        </authorList>
    </citation>
    <scope>NUCLEOTIDE SEQUENCE [LARGE SCALE GENOMIC DNA]</scope>
</reference>
<dbReference type="SMR" id="A0A2K1JDD4"/>
<dbReference type="GO" id="GO:0003677">
    <property type="term" value="F:DNA binding"/>
    <property type="evidence" value="ECO:0007669"/>
    <property type="project" value="UniProtKB-KW"/>
</dbReference>
<name>A0A2K1JDD4_PHYPA</name>
<sequence>MGRKPCCEKVGLRRGPWTSEEDQKLVSHITNNGLSCWRAIPKLAGLLRCGKSCRLRWTNYLRPDLKRGIFSEAEENLILDLHATLGNRWSRIAAQLPGRTDNEIKNYWNTRLKKRLRSQGLDPNTHLPLEDSKLDDTEDDTDDEGGDSSDVTMSDASKSEKRSKKKSKPKETVKVRQPKGPKPAPQLKMCQSDEGPVLLKVPKAPKSPISVNPGPGCNYDDDSEHSSSSTVTTKSHEDHRDSSDFIKALTSVSSFPEAELWSCIKPITNSFSSTALLSEWDSYRAFDSSLFPSSYPQLNSGLPKLEDVNSKSSAVASPVQGMLPAYNPMGMEMQTRMQFSSQLTHEIGQNYGGIFQETCYPQPDMGMSWSMHAELSHCGTESLFATPNPANAPSNFEEVPQPSPCTTSQELQRLAALLDLI</sequence>
<evidence type="ECO:0000259" key="7">
    <source>
        <dbReference type="PROSITE" id="PS51294"/>
    </source>
</evidence>
<dbReference type="PANTHER" id="PTHR47994">
    <property type="entry name" value="F14D16.11-RELATED"/>
    <property type="match status" value="1"/>
</dbReference>
<comment type="subcellular location">
    <subcellularLocation>
        <location evidence="1">Nucleus</location>
    </subcellularLocation>
</comment>
<feature type="compositionally biased region" description="Acidic residues" evidence="5">
    <location>
        <begin position="136"/>
        <end position="147"/>
    </location>
</feature>
<reference evidence="8" key="1">
    <citation type="journal article" date="2008" name="Science">
        <title>The Physcomitrella genome reveals evolutionary insights into the conquest of land by plants.</title>
        <authorList>
            <person name="Rensing S."/>
            <person name="Lang D."/>
            <person name="Zimmer A."/>
            <person name="Terry A."/>
            <person name="Salamov A."/>
            <person name="Shapiro H."/>
            <person name="Nishiyama T."/>
            <person name="Perroud P.-F."/>
            <person name="Lindquist E."/>
            <person name="Kamisugi Y."/>
            <person name="Tanahashi T."/>
            <person name="Sakakibara K."/>
            <person name="Fujita T."/>
            <person name="Oishi K."/>
            <person name="Shin-I T."/>
            <person name="Kuroki Y."/>
            <person name="Toyoda A."/>
            <person name="Suzuki Y."/>
            <person name="Hashimoto A."/>
            <person name="Yamaguchi K."/>
            <person name="Sugano A."/>
            <person name="Kohara Y."/>
            <person name="Fujiyama A."/>
            <person name="Anterola A."/>
            <person name="Aoki S."/>
            <person name="Ashton N."/>
            <person name="Barbazuk W.B."/>
            <person name="Barker E."/>
            <person name="Bennetzen J."/>
            <person name="Bezanilla M."/>
            <person name="Blankenship R."/>
            <person name="Cho S.H."/>
            <person name="Dutcher S."/>
            <person name="Estelle M."/>
            <person name="Fawcett J.A."/>
            <person name="Gundlach H."/>
            <person name="Hanada K."/>
            <person name="Heyl A."/>
            <person name="Hicks K.A."/>
            <person name="Hugh J."/>
            <person name="Lohr M."/>
            <person name="Mayer K."/>
            <person name="Melkozernov A."/>
            <person name="Murata T."/>
            <person name="Nelson D."/>
            <person name="Pils B."/>
            <person name="Prigge M."/>
            <person name="Reiss B."/>
            <person name="Renner T."/>
            <person name="Rombauts S."/>
            <person name="Rushton P."/>
            <person name="Sanderfoot A."/>
            <person name="Schween G."/>
            <person name="Shiu S.-H."/>
            <person name="Stueber K."/>
            <person name="Theodoulou F.L."/>
            <person name="Tu H."/>
            <person name="Van de Peer Y."/>
            <person name="Verrier P.J."/>
            <person name="Waters E."/>
            <person name="Wood A."/>
            <person name="Yang L."/>
            <person name="Cove D."/>
            <person name="Cuming A."/>
            <person name="Hasebe M."/>
            <person name="Lucas S."/>
            <person name="Mishler D.B."/>
            <person name="Reski R."/>
            <person name="Grigoriev I."/>
            <person name="Quatrano R.S."/>
            <person name="Boore J.L."/>
        </authorList>
    </citation>
    <scope>NUCLEOTIDE SEQUENCE [LARGE SCALE GENOMIC DNA]</scope>
</reference>
<dbReference type="SMART" id="SM00717">
    <property type="entry name" value="SANT"/>
    <property type="match status" value="2"/>
</dbReference>
<dbReference type="EMBL" id="ABEU02000015">
    <property type="protein sequence ID" value="PNR39528.1"/>
    <property type="molecule type" value="Genomic_DNA"/>
</dbReference>
<dbReference type="GO" id="GO:0005634">
    <property type="term" value="C:nucleus"/>
    <property type="evidence" value="ECO:0007669"/>
    <property type="project" value="UniProtKB-SubCell"/>
</dbReference>
<dbReference type="FunFam" id="1.10.10.60:FF:000001">
    <property type="entry name" value="MYB-related transcription factor"/>
    <property type="match status" value="1"/>
</dbReference>
<evidence type="ECO:0000256" key="5">
    <source>
        <dbReference type="SAM" id="MobiDB-lite"/>
    </source>
</evidence>
<evidence type="ECO:0000313" key="8">
    <source>
        <dbReference type="EMBL" id="PNR39528.1"/>
    </source>
</evidence>
<dbReference type="InterPro" id="IPR015495">
    <property type="entry name" value="Myb_TF_plants"/>
</dbReference>